<dbReference type="AlphaFoldDB" id="A0AAD2HW94"/>
<evidence type="ECO:0000256" key="1">
    <source>
        <dbReference type="SAM" id="MobiDB-lite"/>
    </source>
</evidence>
<feature type="region of interest" description="Disordered" evidence="1">
    <location>
        <begin position="96"/>
        <end position="129"/>
    </location>
</feature>
<evidence type="ECO:0000313" key="2">
    <source>
        <dbReference type="EMBL" id="CAK5283288.1"/>
    </source>
</evidence>
<gene>
    <name evidence="2" type="ORF">MYCIT1_LOCUS35715</name>
</gene>
<feature type="compositionally biased region" description="Polar residues" evidence="1">
    <location>
        <begin position="112"/>
        <end position="122"/>
    </location>
</feature>
<evidence type="ECO:0000313" key="3">
    <source>
        <dbReference type="Proteomes" id="UP001295794"/>
    </source>
</evidence>
<keyword evidence="3" id="KW-1185">Reference proteome</keyword>
<organism evidence="2 3">
    <name type="scientific">Mycena citricolor</name>
    <dbReference type="NCBI Taxonomy" id="2018698"/>
    <lineage>
        <taxon>Eukaryota</taxon>
        <taxon>Fungi</taxon>
        <taxon>Dikarya</taxon>
        <taxon>Basidiomycota</taxon>
        <taxon>Agaricomycotina</taxon>
        <taxon>Agaricomycetes</taxon>
        <taxon>Agaricomycetidae</taxon>
        <taxon>Agaricales</taxon>
        <taxon>Marasmiineae</taxon>
        <taxon>Mycenaceae</taxon>
        <taxon>Mycena</taxon>
    </lineage>
</organism>
<reference evidence="2" key="1">
    <citation type="submission" date="2023-11" db="EMBL/GenBank/DDBJ databases">
        <authorList>
            <person name="De Vega J J."/>
            <person name="De Vega J J."/>
        </authorList>
    </citation>
    <scope>NUCLEOTIDE SEQUENCE</scope>
</reference>
<accession>A0AAD2HW94</accession>
<dbReference type="EMBL" id="CAVNYO010000466">
    <property type="protein sequence ID" value="CAK5283288.1"/>
    <property type="molecule type" value="Genomic_DNA"/>
</dbReference>
<protein>
    <submittedName>
        <fullName evidence="2">Uncharacterized protein</fullName>
    </submittedName>
</protein>
<dbReference type="Proteomes" id="UP001295794">
    <property type="component" value="Unassembled WGS sequence"/>
</dbReference>
<sequence length="129" mass="14150">MNICVISALSLPRVWTSGELLDRSPGFQEAAIKVHSRVLSENRHPGHVTNAGTGGILFILDPGVEVVIDMGNPGVEGRGRCYKWRCERPVLQRCIPPSTSTRLPRTLRRHSQNGSQAKTLSSPGRRPMA</sequence>
<name>A0AAD2HW94_9AGAR</name>
<proteinExistence type="predicted"/>
<comment type="caution">
    <text evidence="2">The sequence shown here is derived from an EMBL/GenBank/DDBJ whole genome shotgun (WGS) entry which is preliminary data.</text>
</comment>